<evidence type="ECO:0000313" key="2">
    <source>
        <dbReference type="Proteomes" id="UP001232445"/>
    </source>
</evidence>
<protein>
    <submittedName>
        <fullName evidence="1">Uncharacterized protein</fullName>
    </submittedName>
</protein>
<dbReference type="Proteomes" id="UP001232445">
    <property type="component" value="Unassembled WGS sequence"/>
</dbReference>
<reference evidence="1 2" key="1">
    <citation type="submission" date="2023-07" db="EMBL/GenBank/DDBJ databases">
        <title>Genomic Encyclopedia of Type Strains, Phase IV (KMG-IV): sequencing the most valuable type-strain genomes for metagenomic binning, comparative biology and taxonomic classification.</title>
        <authorList>
            <person name="Goeker M."/>
        </authorList>
    </citation>
    <scope>NUCLEOTIDE SEQUENCE [LARGE SCALE GENOMIC DNA]</scope>
    <source>
        <strain evidence="1 2">DSM 17740</strain>
    </source>
</reference>
<evidence type="ECO:0000313" key="1">
    <source>
        <dbReference type="EMBL" id="MDQ0339705.1"/>
    </source>
</evidence>
<name>A0ABU0CW06_9BACI</name>
<keyword evidence="2" id="KW-1185">Reference proteome</keyword>
<organism evidence="1 2">
    <name type="scientific">Caldalkalibacillus uzonensis</name>
    <dbReference type="NCBI Taxonomy" id="353224"/>
    <lineage>
        <taxon>Bacteria</taxon>
        <taxon>Bacillati</taxon>
        <taxon>Bacillota</taxon>
        <taxon>Bacilli</taxon>
        <taxon>Bacillales</taxon>
        <taxon>Bacillaceae</taxon>
        <taxon>Caldalkalibacillus</taxon>
    </lineage>
</organism>
<proteinExistence type="predicted"/>
<dbReference type="RefSeq" id="WP_307340115.1">
    <property type="nucleotide sequence ID" value="NZ_JAUSUQ010000009.1"/>
</dbReference>
<accession>A0ABU0CW06</accession>
<dbReference type="EMBL" id="JAUSUQ010000009">
    <property type="protein sequence ID" value="MDQ0339705.1"/>
    <property type="molecule type" value="Genomic_DNA"/>
</dbReference>
<gene>
    <name evidence="1" type="ORF">J2S00_002498</name>
</gene>
<comment type="caution">
    <text evidence="1">The sequence shown here is derived from an EMBL/GenBank/DDBJ whole genome shotgun (WGS) entry which is preliminary data.</text>
</comment>
<sequence length="55" mass="6347">MWSELLLFLLLVTYVIALKLILKLHKRTSQVAHKMDSTIKALEDEPEASKTNPMH</sequence>